<evidence type="ECO:0000256" key="7">
    <source>
        <dbReference type="PIRSR" id="PIRSR602481-1"/>
    </source>
</evidence>
<dbReference type="GO" id="GO:0003700">
    <property type="term" value="F:DNA-binding transcription factor activity"/>
    <property type="evidence" value="ECO:0007669"/>
    <property type="project" value="InterPro"/>
</dbReference>
<gene>
    <name evidence="9" type="primary">fur_2</name>
    <name evidence="9" type="ORF">ERS852471_02606</name>
</gene>
<dbReference type="PANTHER" id="PTHR33202:SF7">
    <property type="entry name" value="FERRIC UPTAKE REGULATION PROTEIN"/>
    <property type="match status" value="1"/>
</dbReference>
<comment type="similarity">
    <text evidence="1">Belongs to the Fur family.</text>
</comment>
<evidence type="ECO:0000256" key="4">
    <source>
        <dbReference type="ARBA" id="ARBA00023015"/>
    </source>
</evidence>
<dbReference type="GO" id="GO:0045892">
    <property type="term" value="P:negative regulation of DNA-templated transcription"/>
    <property type="evidence" value="ECO:0007669"/>
    <property type="project" value="TreeGrafter"/>
</dbReference>
<dbReference type="EMBL" id="CYZX01000019">
    <property type="protein sequence ID" value="CUO91865.1"/>
    <property type="molecule type" value="Genomic_DNA"/>
</dbReference>
<feature type="binding site" evidence="8">
    <location>
        <position position="90"/>
    </location>
    <ligand>
        <name>Fe cation</name>
        <dbReference type="ChEBI" id="CHEBI:24875"/>
    </ligand>
</feature>
<evidence type="ECO:0000256" key="5">
    <source>
        <dbReference type="ARBA" id="ARBA00023125"/>
    </source>
</evidence>
<dbReference type="PANTHER" id="PTHR33202">
    <property type="entry name" value="ZINC UPTAKE REGULATION PROTEIN"/>
    <property type="match status" value="1"/>
</dbReference>
<evidence type="ECO:0000313" key="10">
    <source>
        <dbReference type="Proteomes" id="UP000095594"/>
    </source>
</evidence>
<dbReference type="OrthoDB" id="8659436at2"/>
<dbReference type="InterPro" id="IPR002481">
    <property type="entry name" value="FUR"/>
</dbReference>
<dbReference type="GO" id="GO:0000976">
    <property type="term" value="F:transcription cis-regulatory region binding"/>
    <property type="evidence" value="ECO:0007669"/>
    <property type="project" value="TreeGrafter"/>
</dbReference>
<evidence type="ECO:0000256" key="3">
    <source>
        <dbReference type="ARBA" id="ARBA00022833"/>
    </source>
</evidence>
<keyword evidence="3 7" id="KW-0862">Zinc</keyword>
<reference evidence="9 10" key="1">
    <citation type="submission" date="2015-09" db="EMBL/GenBank/DDBJ databases">
        <authorList>
            <consortium name="Pathogen Informatics"/>
        </authorList>
    </citation>
    <scope>NUCLEOTIDE SEQUENCE [LARGE SCALE GENOMIC DNA]</scope>
    <source>
        <strain evidence="9 10">2789STDY5834856</strain>
    </source>
</reference>
<dbReference type="Gene3D" id="3.30.1490.190">
    <property type="match status" value="1"/>
</dbReference>
<evidence type="ECO:0000256" key="2">
    <source>
        <dbReference type="ARBA" id="ARBA00022491"/>
    </source>
</evidence>
<dbReference type="RefSeq" id="WP_055267215.1">
    <property type="nucleotide sequence ID" value="NZ_CABIXQ010000019.1"/>
</dbReference>
<keyword evidence="2" id="KW-0678">Repressor</keyword>
<dbReference type="Pfam" id="PF01475">
    <property type="entry name" value="FUR"/>
    <property type="match status" value="1"/>
</dbReference>
<evidence type="ECO:0000256" key="6">
    <source>
        <dbReference type="ARBA" id="ARBA00023163"/>
    </source>
</evidence>
<dbReference type="Proteomes" id="UP000095594">
    <property type="component" value="Unassembled WGS sequence"/>
</dbReference>
<dbReference type="Gene3D" id="1.10.10.10">
    <property type="entry name" value="Winged helix-like DNA-binding domain superfamily/Winged helix DNA-binding domain"/>
    <property type="match status" value="1"/>
</dbReference>
<keyword evidence="7" id="KW-0479">Metal-binding</keyword>
<feature type="binding site" evidence="7">
    <location>
        <position position="96"/>
    </location>
    <ligand>
        <name>Zn(2+)</name>
        <dbReference type="ChEBI" id="CHEBI:29105"/>
    </ligand>
</feature>
<accession>A0A174J3W2</accession>
<keyword evidence="4" id="KW-0805">Transcription regulation</keyword>
<protein>
    <submittedName>
        <fullName evidence="9">Fe2+/Zn2+ uptake regulation protein Fur</fullName>
    </submittedName>
</protein>
<sequence length="146" mass="16865">MNNKPNFSNLLKCKGLKVTKHRNSVLEVIESSKRPVTAEDIYIILKQRNISINLSSIYRILDTLVANSLINKFIFEETNKTCYEMNDMQHKHYLICNGCKKVFPISGCPLHTYESELEDTLGFTITSHKLEIYGFCKECKNNPKTK</sequence>
<keyword evidence="5" id="KW-0238">DNA-binding</keyword>
<organism evidence="9 10">
    <name type="scientific">Clostridium disporicum</name>
    <dbReference type="NCBI Taxonomy" id="84024"/>
    <lineage>
        <taxon>Bacteria</taxon>
        <taxon>Bacillati</taxon>
        <taxon>Bacillota</taxon>
        <taxon>Clostridia</taxon>
        <taxon>Eubacteriales</taxon>
        <taxon>Clostridiaceae</taxon>
        <taxon>Clostridium</taxon>
    </lineage>
</organism>
<feature type="binding site" evidence="8">
    <location>
        <position position="128"/>
    </location>
    <ligand>
        <name>Fe cation</name>
        <dbReference type="ChEBI" id="CHEBI:24875"/>
    </ligand>
</feature>
<evidence type="ECO:0000313" key="9">
    <source>
        <dbReference type="EMBL" id="CUO91865.1"/>
    </source>
</evidence>
<dbReference type="InterPro" id="IPR036388">
    <property type="entry name" value="WH-like_DNA-bd_sf"/>
</dbReference>
<evidence type="ECO:0000256" key="8">
    <source>
        <dbReference type="PIRSR" id="PIRSR602481-2"/>
    </source>
</evidence>
<dbReference type="SUPFAM" id="SSF46785">
    <property type="entry name" value="Winged helix' DNA-binding domain"/>
    <property type="match status" value="1"/>
</dbReference>
<dbReference type="GO" id="GO:0008270">
    <property type="term" value="F:zinc ion binding"/>
    <property type="evidence" value="ECO:0007669"/>
    <property type="project" value="TreeGrafter"/>
</dbReference>
<name>A0A174J3W2_9CLOT</name>
<dbReference type="CDD" id="cd07153">
    <property type="entry name" value="Fur_like"/>
    <property type="match status" value="1"/>
</dbReference>
<proteinExistence type="inferred from homology"/>
<feature type="binding site" evidence="7">
    <location>
        <position position="99"/>
    </location>
    <ligand>
        <name>Zn(2+)</name>
        <dbReference type="ChEBI" id="CHEBI:29105"/>
    </ligand>
</feature>
<dbReference type="InterPro" id="IPR036390">
    <property type="entry name" value="WH_DNA-bd_sf"/>
</dbReference>
<dbReference type="InterPro" id="IPR043135">
    <property type="entry name" value="Fur_C"/>
</dbReference>
<dbReference type="AlphaFoldDB" id="A0A174J3W2"/>
<dbReference type="GO" id="GO:1900376">
    <property type="term" value="P:regulation of secondary metabolite biosynthetic process"/>
    <property type="evidence" value="ECO:0007669"/>
    <property type="project" value="TreeGrafter"/>
</dbReference>
<evidence type="ECO:0000256" key="1">
    <source>
        <dbReference type="ARBA" id="ARBA00007957"/>
    </source>
</evidence>
<feature type="binding site" evidence="7">
    <location>
        <position position="139"/>
    </location>
    <ligand>
        <name>Zn(2+)</name>
        <dbReference type="ChEBI" id="CHEBI:29105"/>
    </ligand>
</feature>
<keyword evidence="6" id="KW-0804">Transcription</keyword>
<keyword evidence="8" id="KW-0408">Iron</keyword>
<feature type="binding site" evidence="7">
    <location>
        <position position="136"/>
    </location>
    <ligand>
        <name>Zn(2+)</name>
        <dbReference type="ChEBI" id="CHEBI:29105"/>
    </ligand>
</feature>
<comment type="cofactor">
    <cofactor evidence="7">
        <name>Zn(2+)</name>
        <dbReference type="ChEBI" id="CHEBI:29105"/>
    </cofactor>
    <text evidence="7">Binds 1 zinc ion per subunit.</text>
</comment>
<comment type="cofactor">
    <cofactor evidence="8">
        <name>Mn(2+)</name>
        <dbReference type="ChEBI" id="CHEBI:29035"/>
    </cofactor>
    <cofactor evidence="8">
        <name>Fe(2+)</name>
        <dbReference type="ChEBI" id="CHEBI:29033"/>
    </cofactor>
    <text evidence="8">Binds 1 Mn(2+) or Fe(2+) ion per subunit.</text>
</comment>